<dbReference type="InterPro" id="IPR043504">
    <property type="entry name" value="Peptidase_S1_PA_chymotrypsin"/>
</dbReference>
<dbReference type="GO" id="GO:0004252">
    <property type="term" value="F:serine-type endopeptidase activity"/>
    <property type="evidence" value="ECO:0007669"/>
    <property type="project" value="InterPro"/>
</dbReference>
<dbReference type="GO" id="GO:0006508">
    <property type="term" value="P:proteolysis"/>
    <property type="evidence" value="ECO:0007669"/>
    <property type="project" value="InterPro"/>
</dbReference>
<evidence type="ECO:0000313" key="5">
    <source>
        <dbReference type="Proteomes" id="UP000749559"/>
    </source>
</evidence>
<dbReference type="GO" id="GO:0046872">
    <property type="term" value="F:metal ion binding"/>
    <property type="evidence" value="ECO:0007669"/>
    <property type="project" value="InterPro"/>
</dbReference>
<dbReference type="InterPro" id="IPR001604">
    <property type="entry name" value="Endo_G_ENPP1-like_dom"/>
</dbReference>
<dbReference type="Pfam" id="PF01223">
    <property type="entry name" value="Endonuclease_NS"/>
    <property type="match status" value="1"/>
</dbReference>
<evidence type="ECO:0008006" key="6">
    <source>
        <dbReference type="Google" id="ProtNLM"/>
    </source>
</evidence>
<dbReference type="GO" id="GO:0003676">
    <property type="term" value="F:nucleic acid binding"/>
    <property type="evidence" value="ECO:0007669"/>
    <property type="project" value="InterPro"/>
</dbReference>
<dbReference type="InterPro" id="IPR020821">
    <property type="entry name" value="ENPP1-3/EXOG-like_nuc-like"/>
</dbReference>
<dbReference type="SUPFAM" id="SSF50494">
    <property type="entry name" value="Trypsin-like serine proteases"/>
    <property type="match status" value="1"/>
</dbReference>
<feature type="signal peptide" evidence="1">
    <location>
        <begin position="1"/>
        <end position="23"/>
    </location>
</feature>
<dbReference type="InterPro" id="IPR009003">
    <property type="entry name" value="Peptidase_S1_PA"/>
</dbReference>
<accession>A0A8S4NK21</accession>
<evidence type="ECO:0000313" key="4">
    <source>
        <dbReference type="EMBL" id="CAH1781118.1"/>
    </source>
</evidence>
<dbReference type="InterPro" id="IPR044925">
    <property type="entry name" value="His-Me_finger_sf"/>
</dbReference>
<proteinExistence type="predicted"/>
<dbReference type="SUPFAM" id="SSF54060">
    <property type="entry name" value="His-Me finger endonucleases"/>
    <property type="match status" value="1"/>
</dbReference>
<protein>
    <recommendedName>
        <fullName evidence="6">Peptidase S1 domain-containing protein</fullName>
    </recommendedName>
</protein>
<gene>
    <name evidence="4" type="ORF">OFUS_LOCUS7730</name>
</gene>
<keyword evidence="5" id="KW-1185">Reference proteome</keyword>
<dbReference type="InterPro" id="IPR044929">
    <property type="entry name" value="DNA/RNA_non-sp_Endonuclease_sf"/>
</dbReference>
<dbReference type="PANTHER" id="PTHR21472">
    <property type="entry name" value="ENDONUCLEASE DOMAIN-CONTAINING 1 PROTEIN ENDOD1"/>
    <property type="match status" value="1"/>
</dbReference>
<dbReference type="Pfam" id="PF00089">
    <property type="entry name" value="Trypsin"/>
    <property type="match status" value="1"/>
</dbReference>
<dbReference type="Gene3D" id="2.40.10.10">
    <property type="entry name" value="Trypsin-like serine proteases"/>
    <property type="match status" value="1"/>
</dbReference>
<evidence type="ECO:0000259" key="2">
    <source>
        <dbReference type="SMART" id="SM00477"/>
    </source>
</evidence>
<feature type="domain" description="DNA/RNA non-specific endonuclease/pyrophosphatase/phosphodiesterase" evidence="3">
    <location>
        <begin position="534"/>
        <end position="734"/>
    </location>
</feature>
<reference evidence="4" key="1">
    <citation type="submission" date="2022-03" db="EMBL/GenBank/DDBJ databases">
        <authorList>
            <person name="Martin C."/>
        </authorList>
    </citation>
    <scope>NUCLEOTIDE SEQUENCE</scope>
</reference>
<organism evidence="4 5">
    <name type="scientific">Owenia fusiformis</name>
    <name type="common">Polychaete worm</name>
    <dbReference type="NCBI Taxonomy" id="6347"/>
    <lineage>
        <taxon>Eukaryota</taxon>
        <taxon>Metazoa</taxon>
        <taxon>Spiralia</taxon>
        <taxon>Lophotrochozoa</taxon>
        <taxon>Annelida</taxon>
        <taxon>Polychaeta</taxon>
        <taxon>Sedentaria</taxon>
        <taxon>Canalipalpata</taxon>
        <taxon>Sabellida</taxon>
        <taxon>Oweniida</taxon>
        <taxon>Oweniidae</taxon>
        <taxon>Owenia</taxon>
    </lineage>
</organism>
<sequence>MMGIPKTAVSCLIWVLFWESTCGAPTVFNIISNYNKVGEVPKICSGTLIAKNAILTAASCVYDRNLKKPYRYLKVNDLEIGKTKTAVHVSKYWSKTYHPNYDMALVMITDQQSTPTTKLKCSSYSIEQLQVKLKTTTKEYAGCSSLETLGNNLNSVNDRWIPFKCPTLTTETQGTSIYQTNNGVDEVFGLYNGACTIGWGPKSKKGHCGVRVTKTTFDEICAVAKAQQITINGCTDVFLTKGAGDPEPTVLSSSSAFTAVIDSQPGTHALLLKFCPQAGCCGASSSLFGRLEARATGHPELIVRQINMADFRVNVDETPTILYRPLGREYYIIYKGTLNDFENWKVKIDTEIAAGRLRRGLNGNPEKRAKPVIFAGYNFTEVCSDAENSYRVIPNLSGHYDINIGNYMHRDLAFEELHRYCKRCSETDIDTGRCSVFVDDGAFISKENIADLTNERAENSYKHLKTLNICQGFSKCTPDAGTEEPNEGKGSMDSDGAFSQCKQFFIAEKLPTFAPGESTNHKKICQGHNEKSPTKYYFATLYDTSRKIPHWSAYKVTNICSSSKRPLYWRKNRELSCTQQAVPDDYILHSSGMGRGHLNPSAINNCDLKEQSATFTLTNAAPQIHTFGGASKWAKYERYTREYFSNVCKTASGQLYLITGTKGDSSFGSLNGVKVPRYFWTAGCCVKKTHKYPYDDPDDFIGSFAYYGENTETSTILSLEVSALETFLGNGIKLFPGYSFCETSKNSPKSDLEKYLNS</sequence>
<dbReference type="EMBL" id="CAIIXF020000004">
    <property type="protein sequence ID" value="CAH1781118.1"/>
    <property type="molecule type" value="Genomic_DNA"/>
</dbReference>
<dbReference type="SMART" id="SM00477">
    <property type="entry name" value="NUC"/>
    <property type="match status" value="1"/>
</dbReference>
<dbReference type="InterPro" id="IPR001254">
    <property type="entry name" value="Trypsin_dom"/>
</dbReference>
<dbReference type="InterPro" id="IPR039015">
    <property type="entry name" value="ENDOD1"/>
</dbReference>
<name>A0A8S4NK21_OWEFU</name>
<dbReference type="AlphaFoldDB" id="A0A8S4NK21"/>
<feature type="domain" description="ENPP1-3/EXOG-like endonuclease/phosphodiesterase" evidence="2">
    <location>
        <begin position="535"/>
        <end position="747"/>
    </location>
</feature>
<dbReference type="Gene3D" id="3.40.570.10">
    <property type="entry name" value="Extracellular Endonuclease, subunit A"/>
    <property type="match status" value="1"/>
</dbReference>
<keyword evidence="1" id="KW-0732">Signal</keyword>
<dbReference type="SMART" id="SM00892">
    <property type="entry name" value="Endonuclease_NS"/>
    <property type="match status" value="1"/>
</dbReference>
<dbReference type="OrthoDB" id="69221at2759"/>
<feature type="chain" id="PRO_5035874325" description="Peptidase S1 domain-containing protein" evidence="1">
    <location>
        <begin position="24"/>
        <end position="758"/>
    </location>
</feature>
<comment type="caution">
    <text evidence="4">The sequence shown here is derived from an EMBL/GenBank/DDBJ whole genome shotgun (WGS) entry which is preliminary data.</text>
</comment>
<dbReference type="Proteomes" id="UP000749559">
    <property type="component" value="Unassembled WGS sequence"/>
</dbReference>
<dbReference type="PANTHER" id="PTHR21472:SF7">
    <property type="entry name" value="ENDONUCLEASE G, MITOCHONDRIAL-LIKE ISOFORM X2"/>
    <property type="match status" value="1"/>
</dbReference>
<evidence type="ECO:0000259" key="3">
    <source>
        <dbReference type="SMART" id="SM00892"/>
    </source>
</evidence>
<evidence type="ECO:0000256" key="1">
    <source>
        <dbReference type="SAM" id="SignalP"/>
    </source>
</evidence>